<protein>
    <recommendedName>
        <fullName evidence="2">RING-type domain-containing protein</fullName>
    </recommendedName>
</protein>
<dbReference type="InParanoid" id="A0A2G5D059"/>
<keyword evidence="1" id="KW-0862">Zinc</keyword>
<dbReference type="GO" id="GO:0008270">
    <property type="term" value="F:zinc ion binding"/>
    <property type="evidence" value="ECO:0007669"/>
    <property type="project" value="UniProtKB-KW"/>
</dbReference>
<dbReference type="Pfam" id="PF13920">
    <property type="entry name" value="zf-C3HC4_3"/>
    <property type="match status" value="1"/>
</dbReference>
<evidence type="ECO:0000313" key="4">
    <source>
        <dbReference type="Proteomes" id="UP000230069"/>
    </source>
</evidence>
<evidence type="ECO:0000256" key="1">
    <source>
        <dbReference type="PROSITE-ProRule" id="PRU00175"/>
    </source>
</evidence>
<dbReference type="Gene3D" id="3.30.40.10">
    <property type="entry name" value="Zinc/RING finger domain, C3HC4 (zinc finger)"/>
    <property type="match status" value="1"/>
</dbReference>
<evidence type="ECO:0000259" key="2">
    <source>
        <dbReference type="PROSITE" id="PS50089"/>
    </source>
</evidence>
<dbReference type="OrthoDB" id="1711136at2759"/>
<proteinExistence type="predicted"/>
<organism evidence="3 4">
    <name type="scientific">Aquilegia coerulea</name>
    <name type="common">Rocky mountain columbine</name>
    <dbReference type="NCBI Taxonomy" id="218851"/>
    <lineage>
        <taxon>Eukaryota</taxon>
        <taxon>Viridiplantae</taxon>
        <taxon>Streptophyta</taxon>
        <taxon>Embryophyta</taxon>
        <taxon>Tracheophyta</taxon>
        <taxon>Spermatophyta</taxon>
        <taxon>Magnoliopsida</taxon>
        <taxon>Ranunculales</taxon>
        <taxon>Ranunculaceae</taxon>
        <taxon>Thalictroideae</taxon>
        <taxon>Aquilegia</taxon>
    </lineage>
</organism>
<dbReference type="SMART" id="SM00184">
    <property type="entry name" value="RING"/>
    <property type="match status" value="1"/>
</dbReference>
<dbReference type="PANTHER" id="PTHR46629">
    <property type="entry name" value="OS01G0917900 PROTEIN"/>
    <property type="match status" value="1"/>
</dbReference>
<name>A0A2G5D059_AQUCA</name>
<dbReference type="Proteomes" id="UP000230069">
    <property type="component" value="Unassembled WGS sequence"/>
</dbReference>
<feature type="domain" description="RING-type" evidence="2">
    <location>
        <begin position="150"/>
        <end position="188"/>
    </location>
</feature>
<keyword evidence="1" id="KW-0479">Metal-binding</keyword>
<dbReference type="CDD" id="cd16449">
    <property type="entry name" value="RING-HC"/>
    <property type="match status" value="1"/>
</dbReference>
<dbReference type="InterPro" id="IPR013083">
    <property type="entry name" value="Znf_RING/FYVE/PHD"/>
</dbReference>
<dbReference type="SUPFAM" id="SSF57850">
    <property type="entry name" value="RING/U-box"/>
    <property type="match status" value="1"/>
</dbReference>
<keyword evidence="1" id="KW-0863">Zinc-finger</keyword>
<dbReference type="InterPro" id="IPR001841">
    <property type="entry name" value="Znf_RING"/>
</dbReference>
<dbReference type="AlphaFoldDB" id="A0A2G5D059"/>
<evidence type="ECO:0000313" key="3">
    <source>
        <dbReference type="EMBL" id="PIA36880.1"/>
    </source>
</evidence>
<dbReference type="PROSITE" id="PS50089">
    <property type="entry name" value="ZF_RING_2"/>
    <property type="match status" value="1"/>
</dbReference>
<accession>A0A2G5D059</accession>
<reference evidence="3 4" key="1">
    <citation type="submission" date="2017-09" db="EMBL/GenBank/DDBJ databases">
        <title>WGS assembly of Aquilegia coerulea Goldsmith.</title>
        <authorList>
            <person name="Hodges S."/>
            <person name="Kramer E."/>
            <person name="Nordborg M."/>
            <person name="Tomkins J."/>
            <person name="Borevitz J."/>
            <person name="Derieg N."/>
            <person name="Yan J."/>
            <person name="Mihaltcheva S."/>
            <person name="Hayes R.D."/>
            <person name="Rokhsar D."/>
        </authorList>
    </citation>
    <scope>NUCLEOTIDE SEQUENCE [LARGE SCALE GENOMIC DNA]</scope>
    <source>
        <strain evidence="4">cv. Goldsmith</strain>
    </source>
</reference>
<dbReference type="EMBL" id="KZ305049">
    <property type="protein sequence ID" value="PIA36880.1"/>
    <property type="molecule type" value="Genomic_DNA"/>
</dbReference>
<keyword evidence="4" id="KW-1185">Reference proteome</keyword>
<sequence>MNSLERRIRRKSLKERLGFMSCCGGATWSFSNPSNISVREEEQEEEEDEFQVVVIEQEESRNVVLQIPEENVGGDQACPAELTVSGMNLATALAAERQFRATQDGGNDQVELTERNEYCGPHGIPFRISLMKLLEQSDGVDEGVGNDGMCCVCMGRRKGAAFIPCGHTFCRVCSRELWLNRGSCPICNRLILEILDIF</sequence>
<gene>
    <name evidence="3" type="ORF">AQUCO_03200089v1</name>
</gene>